<dbReference type="Pfam" id="PF09655">
    <property type="entry name" value="Nitr_red_assoc"/>
    <property type="match status" value="1"/>
</dbReference>
<name>A0A2P7EBX2_9SYNE</name>
<evidence type="ECO:0000313" key="1">
    <source>
        <dbReference type="EMBL" id="PSI00720.1"/>
    </source>
</evidence>
<proteinExistence type="predicted"/>
<dbReference type="EMBL" id="PXVC01000082">
    <property type="protein sequence ID" value="PSI00720.1"/>
    <property type="molecule type" value="Genomic_DNA"/>
</dbReference>
<dbReference type="RefSeq" id="WP_106500774.1">
    <property type="nucleotide sequence ID" value="NZ_PXVC01000082.1"/>
</dbReference>
<organism evidence="1 2">
    <name type="scientific">Synechococcus lacustris str. Tous</name>
    <dbReference type="NCBI Taxonomy" id="1910958"/>
    <lineage>
        <taxon>Bacteria</taxon>
        <taxon>Bacillati</taxon>
        <taxon>Cyanobacteriota</taxon>
        <taxon>Cyanophyceae</taxon>
        <taxon>Synechococcales</taxon>
        <taxon>Synechococcaceae</taxon>
        <taxon>Synechococcus</taxon>
    </lineage>
</organism>
<dbReference type="AlphaFoldDB" id="A0A2P7EBX2"/>
<reference evidence="2" key="1">
    <citation type="submission" date="2018-03" db="EMBL/GenBank/DDBJ databases">
        <title>Ecological and genomic features of two cosmopolitan and abundant freshwater picocyanobacteria.</title>
        <authorList>
            <person name="Cabello-Yeves P.J."/>
            <person name="Picazo A."/>
            <person name="Camacho A."/>
            <person name="Callieri C."/>
            <person name="Rosselli R."/>
            <person name="Roda-Garcia J."/>
            <person name="Coutinho F.H."/>
            <person name="Rodriguez-Valera F."/>
        </authorList>
    </citation>
    <scope>NUCLEOTIDE SEQUENCE [LARGE SCALE GENOMIC DNA]</scope>
    <source>
        <strain evidence="2">Tous</strain>
    </source>
</reference>
<keyword evidence="2" id="KW-1185">Reference proteome</keyword>
<accession>A0A2P7EBX2</accession>
<dbReference type="Proteomes" id="UP000240206">
    <property type="component" value="Unassembled WGS sequence"/>
</dbReference>
<comment type="caution">
    <text evidence="1">The sequence shown here is derived from an EMBL/GenBank/DDBJ whole genome shotgun (WGS) entry which is preliminary data.</text>
</comment>
<protein>
    <recommendedName>
        <fullName evidence="3">Nitrate reductase associated protein</fullName>
    </recommendedName>
</protein>
<gene>
    <name evidence="1" type="ORF">C7K08_11630</name>
</gene>
<evidence type="ECO:0008006" key="3">
    <source>
        <dbReference type="Google" id="ProtNLM"/>
    </source>
</evidence>
<sequence length="157" mass="18402">MKKTDRHCRIFKFEAEFSDNLRCIPMAVRRKLDLCGRKLRLQHWLELGDEQKMELLNWGDSELELHKLADRLKESCNEINRAIQEEWQQIDRVPGLIEEACLASKQPVPNLRQWQQLDELERFALLKLCSPGHSHSNSKSRGNLPLALGEFLENKIT</sequence>
<dbReference type="InterPro" id="IPR013481">
    <property type="entry name" value="NarM"/>
</dbReference>
<evidence type="ECO:0000313" key="2">
    <source>
        <dbReference type="Proteomes" id="UP000240206"/>
    </source>
</evidence>